<dbReference type="EMBL" id="JAUKUD010000004">
    <property type="protein sequence ID" value="KAK0745662.1"/>
    <property type="molecule type" value="Genomic_DNA"/>
</dbReference>
<evidence type="ECO:0000256" key="4">
    <source>
        <dbReference type="ARBA" id="ARBA00022801"/>
    </source>
</evidence>
<keyword evidence="3" id="KW-0479">Metal-binding</keyword>
<comment type="cofactor">
    <cofactor evidence="1">
        <name>Mn(2+)</name>
        <dbReference type="ChEBI" id="CHEBI:29035"/>
    </cofactor>
</comment>
<evidence type="ECO:0000256" key="5">
    <source>
        <dbReference type="ARBA" id="ARBA00022842"/>
    </source>
</evidence>
<sequence length="422" mass="46819">MNIRLPPSQFHGVYIAKVKGLILCCRAVSHSLLPLFHSPRHHSTIPLSLTRPQTTRQRFPAVTMLSPSERHYSATSPAKTAATKKPPSPVRPSASILLLSPTNQVLLLHRVQSSSSFASAHVFPGGNLSTFHEGELPLLDSLEIHQDSEAYRLAAVRETFEESGILLARRNEGGAGLLDVGSEVLDAGRKEVHANKVKFGEWLSGIGGVADLDNLHPFTRWITPPNMPKRFTTQMYLYMLPLSASTSKRDVIHTPTHDGGLEHTAATFDDARNWLARTQSGEVVLFPPQCYLLHLVAQFMIGPPANGFTGEGHYQRQRDALMEFVKRVPTAEGKHATAAIPWAEKAMSPTVLFVRKGDKRAVLGLDKPGPELKGTRRGGDWERVVLVRFTKEMGPQGVEVRRRDDVLREEREGEKGKRKEKL</sequence>
<keyword evidence="10" id="KW-1185">Reference proteome</keyword>
<name>A0AA40EUA3_9PEZI</name>
<comment type="cofactor">
    <cofactor evidence="2">
        <name>Mg(2+)</name>
        <dbReference type="ChEBI" id="CHEBI:18420"/>
    </cofactor>
</comment>
<evidence type="ECO:0000259" key="8">
    <source>
        <dbReference type="PROSITE" id="PS51462"/>
    </source>
</evidence>
<evidence type="ECO:0000256" key="2">
    <source>
        <dbReference type="ARBA" id="ARBA00001946"/>
    </source>
</evidence>
<feature type="region of interest" description="Disordered" evidence="7">
    <location>
        <begin position="69"/>
        <end position="91"/>
    </location>
</feature>
<dbReference type="PROSITE" id="PS51462">
    <property type="entry name" value="NUDIX"/>
    <property type="match status" value="1"/>
</dbReference>
<dbReference type="CDD" id="cd18870">
    <property type="entry name" value="NUDIX_AcylCoAdiphos_Nudt19"/>
    <property type="match status" value="1"/>
</dbReference>
<dbReference type="AlphaFoldDB" id="A0AA40EUA3"/>
<dbReference type="PANTHER" id="PTHR12318">
    <property type="entry name" value="TESTOSTERONE-REGULATED PROTEIN RP2"/>
    <property type="match status" value="1"/>
</dbReference>
<comment type="caution">
    <text evidence="9">The sequence shown here is derived from an EMBL/GenBank/DDBJ whole genome shotgun (WGS) entry which is preliminary data.</text>
</comment>
<feature type="domain" description="Nudix hydrolase" evidence="8">
    <location>
        <begin position="89"/>
        <end position="241"/>
    </location>
</feature>
<keyword evidence="4" id="KW-0378">Hydrolase</keyword>
<keyword evidence="6" id="KW-0464">Manganese</keyword>
<organism evidence="9 10">
    <name type="scientific">Schizothecium vesticola</name>
    <dbReference type="NCBI Taxonomy" id="314040"/>
    <lineage>
        <taxon>Eukaryota</taxon>
        <taxon>Fungi</taxon>
        <taxon>Dikarya</taxon>
        <taxon>Ascomycota</taxon>
        <taxon>Pezizomycotina</taxon>
        <taxon>Sordariomycetes</taxon>
        <taxon>Sordariomycetidae</taxon>
        <taxon>Sordariales</taxon>
        <taxon>Schizotheciaceae</taxon>
        <taxon>Schizothecium</taxon>
    </lineage>
</organism>
<evidence type="ECO:0000256" key="3">
    <source>
        <dbReference type="ARBA" id="ARBA00022723"/>
    </source>
</evidence>
<dbReference type="InterPro" id="IPR000086">
    <property type="entry name" value="NUDIX_hydrolase_dom"/>
</dbReference>
<dbReference type="InterPro" id="IPR039121">
    <property type="entry name" value="NUDT19"/>
</dbReference>
<feature type="compositionally biased region" description="Low complexity" evidence="7">
    <location>
        <begin position="73"/>
        <end position="85"/>
    </location>
</feature>
<proteinExistence type="predicted"/>
<accession>A0AA40EUA3</accession>
<dbReference type="Proteomes" id="UP001172155">
    <property type="component" value="Unassembled WGS sequence"/>
</dbReference>
<keyword evidence="5" id="KW-0460">Magnesium</keyword>
<feature type="region of interest" description="Disordered" evidence="7">
    <location>
        <begin position="398"/>
        <end position="422"/>
    </location>
</feature>
<dbReference type="InterPro" id="IPR015797">
    <property type="entry name" value="NUDIX_hydrolase-like_dom_sf"/>
</dbReference>
<protein>
    <recommendedName>
        <fullName evidence="8">Nudix hydrolase domain-containing protein</fullName>
    </recommendedName>
</protein>
<evidence type="ECO:0000313" key="9">
    <source>
        <dbReference type="EMBL" id="KAK0745662.1"/>
    </source>
</evidence>
<gene>
    <name evidence="9" type="ORF">B0T18DRAFT_409936</name>
</gene>
<dbReference type="PANTHER" id="PTHR12318:SF0">
    <property type="entry name" value="ACYL-COENZYME A DIPHOSPHATASE NUDT19"/>
    <property type="match status" value="1"/>
</dbReference>
<dbReference type="GO" id="GO:0046872">
    <property type="term" value="F:metal ion binding"/>
    <property type="evidence" value="ECO:0007669"/>
    <property type="project" value="UniProtKB-KW"/>
</dbReference>
<dbReference type="SUPFAM" id="SSF55811">
    <property type="entry name" value="Nudix"/>
    <property type="match status" value="1"/>
</dbReference>
<dbReference type="Gene3D" id="3.90.79.10">
    <property type="entry name" value="Nucleoside Triphosphate Pyrophosphohydrolase"/>
    <property type="match status" value="1"/>
</dbReference>
<evidence type="ECO:0000313" key="10">
    <source>
        <dbReference type="Proteomes" id="UP001172155"/>
    </source>
</evidence>
<dbReference type="GO" id="GO:0005739">
    <property type="term" value="C:mitochondrion"/>
    <property type="evidence" value="ECO:0007669"/>
    <property type="project" value="TreeGrafter"/>
</dbReference>
<reference evidence="9" key="1">
    <citation type="submission" date="2023-06" db="EMBL/GenBank/DDBJ databases">
        <title>Genome-scale phylogeny and comparative genomics of the fungal order Sordariales.</title>
        <authorList>
            <consortium name="Lawrence Berkeley National Laboratory"/>
            <person name="Hensen N."/>
            <person name="Bonometti L."/>
            <person name="Westerberg I."/>
            <person name="Brannstrom I.O."/>
            <person name="Guillou S."/>
            <person name="Cros-Aarteil S."/>
            <person name="Calhoun S."/>
            <person name="Haridas S."/>
            <person name="Kuo A."/>
            <person name="Mondo S."/>
            <person name="Pangilinan J."/>
            <person name="Riley R."/>
            <person name="LaButti K."/>
            <person name="Andreopoulos B."/>
            <person name="Lipzen A."/>
            <person name="Chen C."/>
            <person name="Yanf M."/>
            <person name="Daum C."/>
            <person name="Ng V."/>
            <person name="Clum A."/>
            <person name="Steindorff A."/>
            <person name="Ohm R."/>
            <person name="Martin F."/>
            <person name="Silar P."/>
            <person name="Natvig D."/>
            <person name="Lalanne C."/>
            <person name="Gautier V."/>
            <person name="Ament-velasquez S.L."/>
            <person name="Kruys A."/>
            <person name="Hutchinson M.I."/>
            <person name="Powell A.J."/>
            <person name="Barry K."/>
            <person name="Miller A.N."/>
            <person name="Grigoriev I.V."/>
            <person name="Debuchy R."/>
            <person name="Gladieux P."/>
            <person name="Thoren M.H."/>
            <person name="Johannesson H."/>
        </authorList>
    </citation>
    <scope>NUCLEOTIDE SEQUENCE</scope>
    <source>
        <strain evidence="9">SMH3187-1</strain>
    </source>
</reference>
<evidence type="ECO:0000256" key="7">
    <source>
        <dbReference type="SAM" id="MobiDB-lite"/>
    </source>
</evidence>
<evidence type="ECO:0000256" key="1">
    <source>
        <dbReference type="ARBA" id="ARBA00001936"/>
    </source>
</evidence>
<feature type="compositionally biased region" description="Basic and acidic residues" evidence="7">
    <location>
        <begin position="399"/>
        <end position="422"/>
    </location>
</feature>
<dbReference type="GO" id="GO:0016818">
    <property type="term" value="F:hydrolase activity, acting on acid anhydrides, in phosphorus-containing anhydrides"/>
    <property type="evidence" value="ECO:0007669"/>
    <property type="project" value="InterPro"/>
</dbReference>
<evidence type="ECO:0000256" key="6">
    <source>
        <dbReference type="ARBA" id="ARBA00023211"/>
    </source>
</evidence>